<name>A0AAU7PHT7_9CAUD</name>
<dbReference type="InterPro" id="IPR009091">
    <property type="entry name" value="RCC1/BLIP-II"/>
</dbReference>
<protein>
    <submittedName>
        <fullName evidence="1">DNA condensation protein</fullName>
    </submittedName>
</protein>
<dbReference type="EMBL" id="PP777464">
    <property type="protein sequence ID" value="XBS49671.1"/>
    <property type="molecule type" value="Genomic_DNA"/>
</dbReference>
<dbReference type="InterPro" id="IPR051553">
    <property type="entry name" value="Ran_GTPase-activating"/>
</dbReference>
<evidence type="ECO:0000313" key="1">
    <source>
        <dbReference type="EMBL" id="XBS49671.1"/>
    </source>
</evidence>
<dbReference type="PANTHER" id="PTHR45982">
    <property type="entry name" value="REGULATOR OF CHROMOSOME CONDENSATION"/>
    <property type="match status" value="1"/>
</dbReference>
<dbReference type="Gene3D" id="2.130.10.30">
    <property type="entry name" value="Regulator of chromosome condensation 1/beta-lactamase-inhibitor protein II"/>
    <property type="match status" value="2"/>
</dbReference>
<dbReference type="SUPFAM" id="SSF50985">
    <property type="entry name" value="RCC1/BLIP-II"/>
    <property type="match status" value="1"/>
</dbReference>
<organism evidence="1">
    <name type="scientific">Escherichia phage fEgEco12</name>
    <dbReference type="NCBI Taxonomy" id="3158837"/>
    <lineage>
        <taxon>Viruses</taxon>
        <taxon>Duplodnaviria</taxon>
        <taxon>Heunggongvirae</taxon>
        <taxon>Uroviricota</taxon>
        <taxon>Caudoviricetes</taxon>
    </lineage>
</organism>
<dbReference type="GO" id="GO:0005085">
    <property type="term" value="F:guanyl-nucleotide exchange factor activity"/>
    <property type="evidence" value="ECO:0007669"/>
    <property type="project" value="TreeGrafter"/>
</dbReference>
<dbReference type="PANTHER" id="PTHR45982:SF1">
    <property type="entry name" value="REGULATOR OF CHROMOSOME CONDENSATION"/>
    <property type="match status" value="1"/>
</dbReference>
<reference evidence="1" key="1">
    <citation type="submission" date="2024-05" db="EMBL/GenBank/DDBJ databases">
        <authorList>
            <person name="Badawy S."/>
            <person name="Skurnik M."/>
        </authorList>
    </citation>
    <scope>NUCLEOTIDE SEQUENCE</scope>
</reference>
<accession>A0AAU7PHT7</accession>
<sequence length="384" mass="41614">MLPFVRMFDYGNEAPVPVGIKMVKVLQNNVFILLEDGRLYGRGHNFYYQLGTGSSSPTIVEEWVLCLTDVKEFWTTGDTQGILVRKNDGTWWSTGTQIYRGVNTTYRVWTEILGIFNNVNDTYSKIVIGNGVTLLLTIDNKLYKMGDNNNGEVFTGAVGQRVSVLTLTPEVDVKDIGVTANNASFVLYNDGTLKYSGNKSSIGSTGTTSTTTTLTTVTTGVLQINSENAYSANYVLKSDGLYVFGSQIDGQLGDGTDGTINSLRTITKIPASSIPSTAIDYIGGSNYEAHVRAGGIWYFAGRGNASGDGITNSNVIKTWRACTNITEPVPYDKMTHGYMITFMLKNGELYGSGNGSRTAGMGTIPYEEENAGNTGLFKKIVTPS</sequence>
<proteinExistence type="predicted"/>